<organism evidence="1 2">
    <name type="scientific">Alkalicoccobacillus murimartini</name>
    <dbReference type="NCBI Taxonomy" id="171685"/>
    <lineage>
        <taxon>Bacteria</taxon>
        <taxon>Bacillati</taxon>
        <taxon>Bacillota</taxon>
        <taxon>Bacilli</taxon>
        <taxon>Bacillales</taxon>
        <taxon>Bacillaceae</taxon>
        <taxon>Alkalicoccobacillus</taxon>
    </lineage>
</organism>
<evidence type="ECO:0000313" key="2">
    <source>
        <dbReference type="Proteomes" id="UP001225034"/>
    </source>
</evidence>
<dbReference type="RefSeq" id="WP_306984361.1">
    <property type="nucleotide sequence ID" value="NZ_JAUSUA010000005.1"/>
</dbReference>
<keyword evidence="2" id="KW-1185">Reference proteome</keyword>
<dbReference type="Pfam" id="PF19668">
    <property type="entry name" value="DUF6171"/>
    <property type="match status" value="1"/>
</dbReference>
<dbReference type="InterPro" id="IPR046169">
    <property type="entry name" value="DUF6171"/>
</dbReference>
<gene>
    <name evidence="1" type="ORF">J2S05_003163</name>
</gene>
<accession>A0ABT9YKG5</accession>
<sequence>MACKGCLLEEDWRKTSVQTLIDEQLAFETDVVSDEYYRGRLTLCEACPSLVSNTTCKHCGCFVGFRAKLSYKGCPYPGTDKWKEAEIERI</sequence>
<name>A0ABT9YKG5_9BACI</name>
<proteinExistence type="predicted"/>
<reference evidence="1 2" key="1">
    <citation type="submission" date="2023-07" db="EMBL/GenBank/DDBJ databases">
        <title>Genomic Encyclopedia of Type Strains, Phase IV (KMG-IV): sequencing the most valuable type-strain genomes for metagenomic binning, comparative biology and taxonomic classification.</title>
        <authorList>
            <person name="Goeker M."/>
        </authorList>
    </citation>
    <scope>NUCLEOTIDE SEQUENCE [LARGE SCALE GENOMIC DNA]</scope>
    <source>
        <strain evidence="1 2">DSM 19154</strain>
    </source>
</reference>
<comment type="caution">
    <text evidence="1">The sequence shown here is derived from an EMBL/GenBank/DDBJ whole genome shotgun (WGS) entry which is preliminary data.</text>
</comment>
<evidence type="ECO:0000313" key="1">
    <source>
        <dbReference type="EMBL" id="MDQ0208352.1"/>
    </source>
</evidence>
<protein>
    <submittedName>
        <fullName evidence="1">Uncharacterized protein</fullName>
    </submittedName>
</protein>
<dbReference type="Proteomes" id="UP001225034">
    <property type="component" value="Unassembled WGS sequence"/>
</dbReference>
<dbReference type="EMBL" id="JAUSUA010000005">
    <property type="protein sequence ID" value="MDQ0208352.1"/>
    <property type="molecule type" value="Genomic_DNA"/>
</dbReference>